<accession>A0A918RD48</accession>
<sequence length="371" mass="42465">MLRTVIMLIFCLTIYSFSSAQEKKEIDESRYKGINTGNETRFLESKLNNKNYKLYISLPKNYDEDINHRYPVLYILDAQWDFTSMVSSQKFLNSDRLIPELIVVGISYAGENPNYSSLRTNDLTPTVIPERKNSGNAKLFASVLRTEIIPFVEKEYRASDNRRTLAGNSFGGLFTNYMLFNYTDSFNNYIICNPSFWYDSELSYTFEENYFKDNKKLNANVILISGSLDDVERHNKMAKQIESRKYAGLNFKFSVVEGFAHSSTKSIAYAKGILHSYKITPIKVDEKKLLKYTGNYELAPGKSISITINDGHLAIKEFDGFVNIPIYAIAEGEFSIWGTYIPFDFNKNDKGGIIGLSTEYNDAPITLKKIK</sequence>
<reference evidence="4" key="2">
    <citation type="submission" date="2020-09" db="EMBL/GenBank/DDBJ databases">
        <authorList>
            <person name="Sun Q."/>
            <person name="Kim S."/>
        </authorList>
    </citation>
    <scope>NUCLEOTIDE SEQUENCE</scope>
    <source>
        <strain evidence="4">KCTC 12710</strain>
    </source>
</reference>
<feature type="chain" id="PRO_5037872469" description="Alpha/beta hydrolase" evidence="3">
    <location>
        <begin position="21"/>
        <end position="371"/>
    </location>
</feature>
<name>A0A918RD48_9FLAO</name>
<organism evidence="4 5">
    <name type="scientific">Algibacter mikhailovii</name>
    <dbReference type="NCBI Taxonomy" id="425498"/>
    <lineage>
        <taxon>Bacteria</taxon>
        <taxon>Pseudomonadati</taxon>
        <taxon>Bacteroidota</taxon>
        <taxon>Flavobacteriia</taxon>
        <taxon>Flavobacteriales</taxon>
        <taxon>Flavobacteriaceae</taxon>
        <taxon>Algibacter</taxon>
    </lineage>
</organism>
<dbReference type="Gene3D" id="3.40.50.1820">
    <property type="entry name" value="alpha/beta hydrolase"/>
    <property type="match status" value="1"/>
</dbReference>
<feature type="signal peptide" evidence="3">
    <location>
        <begin position="1"/>
        <end position="20"/>
    </location>
</feature>
<gene>
    <name evidence="4" type="ORF">GCM10007028_35920</name>
</gene>
<evidence type="ECO:0000256" key="1">
    <source>
        <dbReference type="ARBA" id="ARBA00005622"/>
    </source>
</evidence>
<dbReference type="SUPFAM" id="SSF53474">
    <property type="entry name" value="alpha/beta-Hydrolases"/>
    <property type="match status" value="1"/>
</dbReference>
<evidence type="ECO:0000313" key="4">
    <source>
        <dbReference type="EMBL" id="GGZ94398.1"/>
    </source>
</evidence>
<comment type="caution">
    <text evidence="4">The sequence shown here is derived from an EMBL/GenBank/DDBJ whole genome shotgun (WGS) entry which is preliminary data.</text>
</comment>
<dbReference type="Pfam" id="PF00756">
    <property type="entry name" value="Esterase"/>
    <property type="match status" value="1"/>
</dbReference>
<dbReference type="InterPro" id="IPR029058">
    <property type="entry name" value="AB_hydrolase_fold"/>
</dbReference>
<proteinExistence type="inferred from homology"/>
<keyword evidence="5" id="KW-1185">Reference proteome</keyword>
<dbReference type="InterPro" id="IPR000801">
    <property type="entry name" value="Esterase-like"/>
</dbReference>
<evidence type="ECO:0000256" key="3">
    <source>
        <dbReference type="SAM" id="SignalP"/>
    </source>
</evidence>
<reference evidence="4" key="1">
    <citation type="journal article" date="2014" name="Int. J. Syst. Evol. Microbiol.">
        <title>Complete genome sequence of Corynebacterium casei LMG S-19264T (=DSM 44701T), isolated from a smear-ripened cheese.</title>
        <authorList>
            <consortium name="US DOE Joint Genome Institute (JGI-PGF)"/>
            <person name="Walter F."/>
            <person name="Albersmeier A."/>
            <person name="Kalinowski J."/>
            <person name="Ruckert C."/>
        </authorList>
    </citation>
    <scope>NUCLEOTIDE SEQUENCE</scope>
    <source>
        <strain evidence="4">KCTC 12710</strain>
    </source>
</reference>
<dbReference type="PANTHER" id="PTHR40841">
    <property type="entry name" value="SIDEROPHORE TRIACETYLFUSARININE C ESTERASE"/>
    <property type="match status" value="1"/>
</dbReference>
<evidence type="ECO:0008006" key="6">
    <source>
        <dbReference type="Google" id="ProtNLM"/>
    </source>
</evidence>
<dbReference type="RefSeq" id="WP_189362830.1">
    <property type="nucleotide sequence ID" value="NZ_BMWZ01000015.1"/>
</dbReference>
<dbReference type="InterPro" id="IPR052558">
    <property type="entry name" value="Siderophore_Hydrolase_D"/>
</dbReference>
<dbReference type="AlphaFoldDB" id="A0A918RD48"/>
<evidence type="ECO:0000313" key="5">
    <source>
        <dbReference type="Proteomes" id="UP000636004"/>
    </source>
</evidence>
<comment type="similarity">
    <text evidence="1">Belongs to the esterase D family.</text>
</comment>
<keyword evidence="3" id="KW-0732">Signal</keyword>
<dbReference type="Proteomes" id="UP000636004">
    <property type="component" value="Unassembled WGS sequence"/>
</dbReference>
<dbReference type="GO" id="GO:0016788">
    <property type="term" value="F:hydrolase activity, acting on ester bonds"/>
    <property type="evidence" value="ECO:0007669"/>
    <property type="project" value="TreeGrafter"/>
</dbReference>
<keyword evidence="2" id="KW-0378">Hydrolase</keyword>
<evidence type="ECO:0000256" key="2">
    <source>
        <dbReference type="ARBA" id="ARBA00022801"/>
    </source>
</evidence>
<dbReference type="EMBL" id="BMWZ01000015">
    <property type="protein sequence ID" value="GGZ94398.1"/>
    <property type="molecule type" value="Genomic_DNA"/>
</dbReference>
<protein>
    <recommendedName>
        <fullName evidence="6">Alpha/beta hydrolase</fullName>
    </recommendedName>
</protein>
<dbReference type="PANTHER" id="PTHR40841:SF2">
    <property type="entry name" value="SIDEROPHORE-DEGRADING ESTERASE (EUROFUNG)"/>
    <property type="match status" value="1"/>
</dbReference>